<reference evidence="3" key="1">
    <citation type="journal article" date="2019" name="Int. J. Syst. Evol. Microbiol.">
        <title>The Global Catalogue of Microorganisms (GCM) 10K type strain sequencing project: providing services to taxonomists for standard genome sequencing and annotation.</title>
        <authorList>
            <consortium name="The Broad Institute Genomics Platform"/>
            <consortium name="The Broad Institute Genome Sequencing Center for Infectious Disease"/>
            <person name="Wu L."/>
            <person name="Ma J."/>
        </authorList>
    </citation>
    <scope>NUCLEOTIDE SEQUENCE [LARGE SCALE GENOMIC DNA]</scope>
    <source>
        <strain evidence="3">CECT 7398</strain>
    </source>
</reference>
<evidence type="ECO:0000313" key="2">
    <source>
        <dbReference type="EMBL" id="MDN3610055.1"/>
    </source>
</evidence>
<dbReference type="SUPFAM" id="SSF53850">
    <property type="entry name" value="Periplasmic binding protein-like II"/>
    <property type="match status" value="1"/>
</dbReference>
<sequence length="268" mass="30208">MKKSELGKEMRSLIFRIGFGLLVTLATFHAPAAKTLKLAYSDVESYPFQMGSGKEVATPPGFALDVINRVSSMLGIDVEYVRLPGKRVLQEIASGNVDGGFVFSFNPNRAKLARYPMKDGALVKEQRIANIGYYFYTLKDSGVKWDGVKLDNFDQKIGAHLGFSIVNELKNKQLKVHEVKTTEQLFTMLTLQRLSAIAVQDTTANQFMRDERISGVEQLKPAVTIKEYYLVFSHQFFDSSPELANQIWQAIEEVRDETFAKQGSQYLN</sequence>
<dbReference type="InterPro" id="IPR001638">
    <property type="entry name" value="Solute-binding_3/MltF_N"/>
</dbReference>
<gene>
    <name evidence="2" type="ORF">QWZ16_10125</name>
</gene>
<accession>A0ABT8BV70</accession>
<evidence type="ECO:0000259" key="1">
    <source>
        <dbReference type="Pfam" id="PF00497"/>
    </source>
</evidence>
<feature type="domain" description="Solute-binding protein family 3/N-terminal" evidence="1">
    <location>
        <begin position="42"/>
        <end position="266"/>
    </location>
</feature>
<protein>
    <submittedName>
        <fullName evidence="2">Transporter substrate-binding domain-containing protein</fullName>
    </submittedName>
</protein>
<dbReference type="Gene3D" id="3.40.190.10">
    <property type="entry name" value="Periplasmic binding protein-like II"/>
    <property type="match status" value="2"/>
</dbReference>
<dbReference type="Proteomes" id="UP001238540">
    <property type="component" value="Unassembled WGS sequence"/>
</dbReference>
<dbReference type="Pfam" id="PF00497">
    <property type="entry name" value="SBP_bac_3"/>
    <property type="match status" value="1"/>
</dbReference>
<proteinExistence type="predicted"/>
<evidence type="ECO:0000313" key="3">
    <source>
        <dbReference type="Proteomes" id="UP001238540"/>
    </source>
</evidence>
<dbReference type="EMBL" id="JAUFQC010000001">
    <property type="protein sequence ID" value="MDN3610055.1"/>
    <property type="molecule type" value="Genomic_DNA"/>
</dbReference>
<name>A0ABT8BV70_9VIBR</name>
<keyword evidence="3" id="KW-1185">Reference proteome</keyword>
<dbReference type="RefSeq" id="WP_245798181.1">
    <property type="nucleotide sequence ID" value="NZ_JABEYA020000013.1"/>
</dbReference>
<comment type="caution">
    <text evidence="2">The sequence shown here is derived from an EMBL/GenBank/DDBJ whole genome shotgun (WGS) entry which is preliminary data.</text>
</comment>
<organism evidence="2 3">
    <name type="scientific">Vibrio ostreicida</name>
    <dbReference type="NCBI Taxonomy" id="526588"/>
    <lineage>
        <taxon>Bacteria</taxon>
        <taxon>Pseudomonadati</taxon>
        <taxon>Pseudomonadota</taxon>
        <taxon>Gammaproteobacteria</taxon>
        <taxon>Vibrionales</taxon>
        <taxon>Vibrionaceae</taxon>
        <taxon>Vibrio</taxon>
    </lineage>
</organism>